<name>A0ACC2BIE3_DIPCM</name>
<organism evidence="1 2">
    <name type="scientific">Diphasiastrum complanatum</name>
    <name type="common">Issler's clubmoss</name>
    <name type="synonym">Lycopodium complanatum</name>
    <dbReference type="NCBI Taxonomy" id="34168"/>
    <lineage>
        <taxon>Eukaryota</taxon>
        <taxon>Viridiplantae</taxon>
        <taxon>Streptophyta</taxon>
        <taxon>Embryophyta</taxon>
        <taxon>Tracheophyta</taxon>
        <taxon>Lycopodiopsida</taxon>
        <taxon>Lycopodiales</taxon>
        <taxon>Lycopodiaceae</taxon>
        <taxon>Lycopodioideae</taxon>
        <taxon>Diphasiastrum</taxon>
    </lineage>
</organism>
<comment type="caution">
    <text evidence="1">The sequence shown here is derived from an EMBL/GenBank/DDBJ whole genome shotgun (WGS) entry which is preliminary data.</text>
</comment>
<keyword evidence="2" id="KW-1185">Reference proteome</keyword>
<reference evidence="2" key="1">
    <citation type="journal article" date="2024" name="Proc. Natl. Acad. Sci. U.S.A.">
        <title>Extraordinary preservation of gene collinearity over three hundred million years revealed in homosporous lycophytes.</title>
        <authorList>
            <person name="Li C."/>
            <person name="Wickell D."/>
            <person name="Kuo L.Y."/>
            <person name="Chen X."/>
            <person name="Nie B."/>
            <person name="Liao X."/>
            <person name="Peng D."/>
            <person name="Ji J."/>
            <person name="Jenkins J."/>
            <person name="Williams M."/>
            <person name="Shu S."/>
            <person name="Plott C."/>
            <person name="Barry K."/>
            <person name="Rajasekar S."/>
            <person name="Grimwood J."/>
            <person name="Han X."/>
            <person name="Sun S."/>
            <person name="Hou Z."/>
            <person name="He W."/>
            <person name="Dai G."/>
            <person name="Sun C."/>
            <person name="Schmutz J."/>
            <person name="Leebens-Mack J.H."/>
            <person name="Li F.W."/>
            <person name="Wang L."/>
        </authorList>
    </citation>
    <scope>NUCLEOTIDE SEQUENCE [LARGE SCALE GENOMIC DNA]</scope>
    <source>
        <strain evidence="2">cv. PW_Plant_1</strain>
    </source>
</reference>
<dbReference type="Proteomes" id="UP001162992">
    <property type="component" value="Chromosome 15"/>
</dbReference>
<evidence type="ECO:0000313" key="2">
    <source>
        <dbReference type="Proteomes" id="UP001162992"/>
    </source>
</evidence>
<accession>A0ACC2BIE3</accession>
<gene>
    <name evidence="1" type="ORF">O6H91_15G054800</name>
</gene>
<evidence type="ECO:0000313" key="1">
    <source>
        <dbReference type="EMBL" id="KAJ7529525.1"/>
    </source>
</evidence>
<dbReference type="EMBL" id="CM055106">
    <property type="protein sequence ID" value="KAJ7529525.1"/>
    <property type="molecule type" value="Genomic_DNA"/>
</dbReference>
<sequence>MAGRGRINPSLGLRGPPGPGMLRPGLVGHQPGFVPTQVLIEHKLNSQHAEIQRLAAENQRLAATHVALRQELALAQQEVQRLQQALGGIQADKDARIRGLLDTQSKMEADLQGLETLKAELHQARSDATKLNALRQDFSGQIQGLTQDLQRARADVQQIPSLRIENENLRQELQRARTAFDYEKKAIGEQLEQRQAMEKNLVSMAREVEKLRAELTNAEKRARLGANTGGGYSSAEVGLSSLSKYGDSYGMAVGVDNGGPYGAGPASTWGSYDVPRGGLSHARR</sequence>
<proteinExistence type="predicted"/>
<protein>
    <submittedName>
        <fullName evidence="1">Uncharacterized protein</fullName>
    </submittedName>
</protein>